<accession>A0A1X1T6Y5</accession>
<proteinExistence type="predicted"/>
<reference evidence="2 5" key="2">
    <citation type="journal article" date="2019" name="Emerg. Microbes Infect.">
        <title>Comprehensive subspecies identification of 175 nontuberculous mycobacteria species based on 7547 genomic profiles.</title>
        <authorList>
            <person name="Matsumoto Y."/>
            <person name="Kinjo T."/>
            <person name="Motooka D."/>
            <person name="Nabeya D."/>
            <person name="Jung N."/>
            <person name="Uechi K."/>
            <person name="Horii T."/>
            <person name="Iida T."/>
            <person name="Fujita J."/>
            <person name="Nakamura S."/>
        </authorList>
    </citation>
    <scope>NUCLEOTIDE SEQUENCE [LARGE SCALE GENOMIC DNA]</scope>
    <source>
        <strain evidence="2 5">JCM 12405</strain>
    </source>
</reference>
<keyword evidence="4" id="KW-1185">Reference proteome</keyword>
<dbReference type="Proteomes" id="UP000193564">
    <property type="component" value="Unassembled WGS sequence"/>
</dbReference>
<dbReference type="EMBL" id="AP022605">
    <property type="protein sequence ID" value="BBZ08291.1"/>
    <property type="molecule type" value="Genomic_DNA"/>
</dbReference>
<organism evidence="3 4">
    <name type="scientific">Mycolicibacterium doricum</name>
    <dbReference type="NCBI Taxonomy" id="126673"/>
    <lineage>
        <taxon>Bacteria</taxon>
        <taxon>Bacillati</taxon>
        <taxon>Actinomycetota</taxon>
        <taxon>Actinomycetes</taxon>
        <taxon>Mycobacteriales</taxon>
        <taxon>Mycobacteriaceae</taxon>
        <taxon>Mycolicibacterium</taxon>
    </lineage>
</organism>
<evidence type="ECO:0000313" key="5">
    <source>
        <dbReference type="Proteomes" id="UP000467201"/>
    </source>
</evidence>
<gene>
    <name evidence="3" type="ORF">AWC01_12235</name>
    <name evidence="2" type="ORF">MDOR_24600</name>
</gene>
<sequence>MTTGLPDFPLTTHPDMLPVRFEVPAVNPAIPGLYAATFWTDLRLRAEQQPPRPLVQMRADQRQTGGDRIGVHSRQRHTTSVNKPNGKT</sequence>
<feature type="compositionally biased region" description="Polar residues" evidence="1">
    <location>
        <begin position="78"/>
        <end position="88"/>
    </location>
</feature>
<dbReference type="KEGG" id="mdr:MDOR_24600"/>
<dbReference type="Proteomes" id="UP000467201">
    <property type="component" value="Chromosome"/>
</dbReference>
<protein>
    <submittedName>
        <fullName evidence="3">Uncharacterized protein</fullName>
    </submittedName>
</protein>
<evidence type="ECO:0000256" key="1">
    <source>
        <dbReference type="SAM" id="MobiDB-lite"/>
    </source>
</evidence>
<name>A0A1X1T6Y5_9MYCO</name>
<feature type="region of interest" description="Disordered" evidence="1">
    <location>
        <begin position="48"/>
        <end position="88"/>
    </location>
</feature>
<dbReference type="RefSeq" id="WP_085191335.1">
    <property type="nucleotide sequence ID" value="NZ_AP022605.1"/>
</dbReference>
<dbReference type="AlphaFoldDB" id="A0A1X1T6Y5"/>
<dbReference type="EMBL" id="LQOS01000030">
    <property type="protein sequence ID" value="ORV40300.1"/>
    <property type="molecule type" value="Genomic_DNA"/>
</dbReference>
<evidence type="ECO:0000313" key="3">
    <source>
        <dbReference type="EMBL" id="ORV40300.1"/>
    </source>
</evidence>
<evidence type="ECO:0000313" key="2">
    <source>
        <dbReference type="EMBL" id="BBZ08291.1"/>
    </source>
</evidence>
<dbReference type="STRING" id="126673.AWC01_12235"/>
<evidence type="ECO:0000313" key="4">
    <source>
        <dbReference type="Proteomes" id="UP000193564"/>
    </source>
</evidence>
<reference evidence="3 4" key="1">
    <citation type="submission" date="2016-01" db="EMBL/GenBank/DDBJ databases">
        <title>The new phylogeny of the genus Mycobacterium.</title>
        <authorList>
            <person name="Tarcisio F."/>
            <person name="Conor M."/>
            <person name="Antonella G."/>
            <person name="Elisabetta G."/>
            <person name="Giulia F.S."/>
            <person name="Sara T."/>
            <person name="Anna F."/>
            <person name="Clotilde B."/>
            <person name="Roberto B."/>
            <person name="Veronica D.S."/>
            <person name="Fabio R."/>
            <person name="Monica P."/>
            <person name="Olivier J."/>
            <person name="Enrico T."/>
            <person name="Nicola S."/>
        </authorList>
    </citation>
    <scope>NUCLEOTIDE SEQUENCE [LARGE SCALE GENOMIC DNA]</scope>
    <source>
        <strain evidence="3 4">DSM 44339</strain>
    </source>
</reference>
<reference evidence="2" key="3">
    <citation type="submission" date="2020-02" db="EMBL/GenBank/DDBJ databases">
        <authorList>
            <person name="Matsumoto Y."/>
            <person name="Motooka D."/>
            <person name="Nakamura S."/>
        </authorList>
    </citation>
    <scope>NUCLEOTIDE SEQUENCE</scope>
    <source>
        <strain evidence="2">JCM 12405</strain>
    </source>
</reference>